<dbReference type="Pfam" id="PF08281">
    <property type="entry name" value="Sigma70_r4_2"/>
    <property type="match status" value="1"/>
</dbReference>
<dbReference type="SUPFAM" id="SSF88659">
    <property type="entry name" value="Sigma3 and sigma4 domains of RNA polymerase sigma factors"/>
    <property type="match status" value="1"/>
</dbReference>
<dbReference type="InterPro" id="IPR014284">
    <property type="entry name" value="RNA_pol_sigma-70_dom"/>
</dbReference>
<keyword evidence="3" id="KW-0731">Sigma factor</keyword>
<dbReference type="NCBIfam" id="TIGR02985">
    <property type="entry name" value="Sig70_bacteroi1"/>
    <property type="match status" value="1"/>
</dbReference>
<dbReference type="Pfam" id="PF04542">
    <property type="entry name" value="Sigma70_r2"/>
    <property type="match status" value="1"/>
</dbReference>
<gene>
    <name evidence="8" type="ORF">GCM10007390_50310</name>
</gene>
<dbReference type="Gene3D" id="1.10.1740.10">
    <property type="match status" value="1"/>
</dbReference>
<evidence type="ECO:0000313" key="8">
    <source>
        <dbReference type="EMBL" id="GHB88189.1"/>
    </source>
</evidence>
<dbReference type="InterPro" id="IPR014327">
    <property type="entry name" value="RNA_pol_sigma70_bacteroid"/>
</dbReference>
<evidence type="ECO:0000256" key="3">
    <source>
        <dbReference type="ARBA" id="ARBA00023082"/>
    </source>
</evidence>
<evidence type="ECO:0008006" key="10">
    <source>
        <dbReference type="Google" id="ProtNLM"/>
    </source>
</evidence>
<dbReference type="PANTHER" id="PTHR43133">
    <property type="entry name" value="RNA POLYMERASE ECF-TYPE SIGMA FACTO"/>
    <property type="match status" value="1"/>
</dbReference>
<dbReference type="NCBIfam" id="TIGR02937">
    <property type="entry name" value="sigma70-ECF"/>
    <property type="match status" value="1"/>
</dbReference>
<feature type="domain" description="RNA polymerase sigma factor 70 region 4 type 2" evidence="7">
    <location>
        <begin position="156"/>
        <end position="203"/>
    </location>
</feature>
<dbReference type="InterPro" id="IPR013249">
    <property type="entry name" value="RNA_pol_sigma70_r4_t2"/>
</dbReference>
<name>A0A8J3D8P2_9BACT</name>
<comment type="caution">
    <text evidence="8">The sequence shown here is derived from an EMBL/GenBank/DDBJ whole genome shotgun (WGS) entry which is preliminary data.</text>
</comment>
<dbReference type="PANTHER" id="PTHR43133:SF46">
    <property type="entry name" value="RNA POLYMERASE SIGMA-70 FACTOR ECF SUBFAMILY"/>
    <property type="match status" value="1"/>
</dbReference>
<dbReference type="InterPro" id="IPR013325">
    <property type="entry name" value="RNA_pol_sigma_r2"/>
</dbReference>
<organism evidence="8 9">
    <name type="scientific">Persicitalea jodogahamensis</name>
    <dbReference type="NCBI Taxonomy" id="402147"/>
    <lineage>
        <taxon>Bacteria</taxon>
        <taxon>Pseudomonadati</taxon>
        <taxon>Bacteroidota</taxon>
        <taxon>Cytophagia</taxon>
        <taxon>Cytophagales</taxon>
        <taxon>Spirosomataceae</taxon>
        <taxon>Persicitalea</taxon>
    </lineage>
</organism>
<dbReference type="GO" id="GO:0006352">
    <property type="term" value="P:DNA-templated transcription initiation"/>
    <property type="evidence" value="ECO:0007669"/>
    <property type="project" value="InterPro"/>
</dbReference>
<dbReference type="InterPro" id="IPR036388">
    <property type="entry name" value="WH-like_DNA-bd_sf"/>
</dbReference>
<dbReference type="Gene3D" id="1.10.10.10">
    <property type="entry name" value="Winged helix-like DNA-binding domain superfamily/Winged helix DNA-binding domain"/>
    <property type="match status" value="1"/>
</dbReference>
<dbReference type="EMBL" id="BMXF01000009">
    <property type="protein sequence ID" value="GHB88189.1"/>
    <property type="molecule type" value="Genomic_DNA"/>
</dbReference>
<accession>A0A8J3D8P2</accession>
<dbReference type="CDD" id="cd06171">
    <property type="entry name" value="Sigma70_r4"/>
    <property type="match status" value="1"/>
</dbReference>
<dbReference type="AlphaFoldDB" id="A0A8J3D8P2"/>
<dbReference type="InterPro" id="IPR007627">
    <property type="entry name" value="RNA_pol_sigma70_r2"/>
</dbReference>
<dbReference type="InterPro" id="IPR013324">
    <property type="entry name" value="RNA_pol_sigma_r3/r4-like"/>
</dbReference>
<evidence type="ECO:0000256" key="4">
    <source>
        <dbReference type="ARBA" id="ARBA00023163"/>
    </source>
</evidence>
<keyword evidence="9" id="KW-1185">Reference proteome</keyword>
<feature type="region of interest" description="Disordered" evidence="5">
    <location>
        <begin position="1"/>
        <end position="24"/>
    </location>
</feature>
<keyword evidence="2" id="KW-0805">Transcription regulation</keyword>
<evidence type="ECO:0000259" key="7">
    <source>
        <dbReference type="Pfam" id="PF08281"/>
    </source>
</evidence>
<evidence type="ECO:0000313" key="9">
    <source>
        <dbReference type="Proteomes" id="UP000598271"/>
    </source>
</evidence>
<evidence type="ECO:0000256" key="1">
    <source>
        <dbReference type="ARBA" id="ARBA00010641"/>
    </source>
</evidence>
<dbReference type="SUPFAM" id="SSF88946">
    <property type="entry name" value="Sigma2 domain of RNA polymerase sigma factors"/>
    <property type="match status" value="1"/>
</dbReference>
<sequence length="217" mass="25795">MKDAHRSMYGIAEEEKESSPVPLPHLRSSEPGFAVSSDDELFIRKTLADNPRLGVELLYKRYYQPMCTHAVKFVGSREVAEDLVSEIFFRFYSQNTFLDIDTSYRRYLFRTVRNRAYNYLRWDLSRKAELSEASQKPILKEQQPDQISQFEELYHDVEEAVNKLPVERRRIYLMRKFDGMKYQEIADELHLSVKTVDVQLNRANQFVRGLLKEKWLL</sequence>
<dbReference type="InterPro" id="IPR039425">
    <property type="entry name" value="RNA_pol_sigma-70-like"/>
</dbReference>
<dbReference type="GO" id="GO:0016987">
    <property type="term" value="F:sigma factor activity"/>
    <property type="evidence" value="ECO:0007669"/>
    <property type="project" value="UniProtKB-KW"/>
</dbReference>
<keyword evidence="4" id="KW-0804">Transcription</keyword>
<feature type="domain" description="RNA polymerase sigma-70 region 2" evidence="6">
    <location>
        <begin position="58"/>
        <end position="121"/>
    </location>
</feature>
<evidence type="ECO:0000256" key="2">
    <source>
        <dbReference type="ARBA" id="ARBA00023015"/>
    </source>
</evidence>
<evidence type="ECO:0000256" key="5">
    <source>
        <dbReference type="SAM" id="MobiDB-lite"/>
    </source>
</evidence>
<reference evidence="8 9" key="1">
    <citation type="journal article" date="2014" name="Int. J. Syst. Evol. Microbiol.">
        <title>Complete genome sequence of Corynebacterium casei LMG S-19264T (=DSM 44701T), isolated from a smear-ripened cheese.</title>
        <authorList>
            <consortium name="US DOE Joint Genome Institute (JGI-PGF)"/>
            <person name="Walter F."/>
            <person name="Albersmeier A."/>
            <person name="Kalinowski J."/>
            <person name="Ruckert C."/>
        </authorList>
    </citation>
    <scope>NUCLEOTIDE SEQUENCE [LARGE SCALE GENOMIC DNA]</scope>
    <source>
        <strain evidence="8 9">KCTC 12866</strain>
    </source>
</reference>
<proteinExistence type="inferred from homology"/>
<dbReference type="GO" id="GO:0003677">
    <property type="term" value="F:DNA binding"/>
    <property type="evidence" value="ECO:0007669"/>
    <property type="project" value="InterPro"/>
</dbReference>
<dbReference type="RefSeq" id="WP_229581485.1">
    <property type="nucleotide sequence ID" value="NZ_BMXF01000009.1"/>
</dbReference>
<protein>
    <recommendedName>
        <fullName evidence="10">RNA polymerase sigma-70 factor</fullName>
    </recommendedName>
</protein>
<comment type="similarity">
    <text evidence="1">Belongs to the sigma-70 factor family. ECF subfamily.</text>
</comment>
<evidence type="ECO:0000259" key="6">
    <source>
        <dbReference type="Pfam" id="PF04542"/>
    </source>
</evidence>
<dbReference type="Proteomes" id="UP000598271">
    <property type="component" value="Unassembled WGS sequence"/>
</dbReference>